<dbReference type="InterPro" id="IPR002110">
    <property type="entry name" value="Ankyrin_rpt"/>
</dbReference>
<dbReference type="EMBL" id="NBNE01001742">
    <property type="protein sequence ID" value="OWZ12818.1"/>
    <property type="molecule type" value="Genomic_DNA"/>
</dbReference>
<dbReference type="STRING" id="4795.A0A225W6I8"/>
<keyword evidence="2" id="KW-1185">Reference proteome</keyword>
<dbReference type="InterPro" id="IPR052050">
    <property type="entry name" value="SecEffector_AnkRepeat"/>
</dbReference>
<gene>
    <name evidence="1" type="ORF">PHMEG_00013961</name>
</gene>
<dbReference type="Pfam" id="PF12796">
    <property type="entry name" value="Ank_2"/>
    <property type="match status" value="1"/>
</dbReference>
<dbReference type="InterPro" id="IPR036770">
    <property type="entry name" value="Ankyrin_rpt-contain_sf"/>
</dbReference>
<comment type="caution">
    <text evidence="1">The sequence shown here is derived from an EMBL/GenBank/DDBJ whole genome shotgun (WGS) entry which is preliminary data.</text>
</comment>
<protein>
    <submittedName>
        <fullName evidence="1">Uncharacterized protein</fullName>
    </submittedName>
</protein>
<proteinExistence type="predicted"/>
<dbReference type="OrthoDB" id="548461at2759"/>
<dbReference type="AlphaFoldDB" id="A0A225W6I8"/>
<evidence type="ECO:0000313" key="1">
    <source>
        <dbReference type="EMBL" id="OWZ12818.1"/>
    </source>
</evidence>
<dbReference type="Proteomes" id="UP000198211">
    <property type="component" value="Unassembled WGS sequence"/>
</dbReference>
<reference evidence="2" key="1">
    <citation type="submission" date="2017-03" db="EMBL/GenBank/DDBJ databases">
        <title>Phytopthora megakarya and P. palmivora, two closely related causual agents of cacao black pod achieved similar genome size and gene model numbers by different mechanisms.</title>
        <authorList>
            <person name="Ali S."/>
            <person name="Shao J."/>
            <person name="Larry D.J."/>
            <person name="Kronmiller B."/>
            <person name="Shen D."/>
            <person name="Strem M.D."/>
            <person name="Melnick R.L."/>
            <person name="Guiltinan M.J."/>
            <person name="Tyler B.M."/>
            <person name="Meinhardt L.W."/>
            <person name="Bailey B.A."/>
        </authorList>
    </citation>
    <scope>NUCLEOTIDE SEQUENCE [LARGE SCALE GENOMIC DNA]</scope>
    <source>
        <strain evidence="2">zdho120</strain>
    </source>
</reference>
<evidence type="ECO:0000313" key="2">
    <source>
        <dbReference type="Proteomes" id="UP000198211"/>
    </source>
</evidence>
<name>A0A225W6I8_9STRA</name>
<dbReference type="PANTHER" id="PTHR46586:SF3">
    <property type="entry name" value="ANKYRIN REPEAT-CONTAINING PROTEIN"/>
    <property type="match status" value="1"/>
</dbReference>
<dbReference type="SUPFAM" id="SSF48403">
    <property type="entry name" value="Ankyrin repeat"/>
    <property type="match status" value="1"/>
</dbReference>
<organism evidence="1 2">
    <name type="scientific">Phytophthora megakarya</name>
    <dbReference type="NCBI Taxonomy" id="4795"/>
    <lineage>
        <taxon>Eukaryota</taxon>
        <taxon>Sar</taxon>
        <taxon>Stramenopiles</taxon>
        <taxon>Oomycota</taxon>
        <taxon>Peronosporomycetes</taxon>
        <taxon>Peronosporales</taxon>
        <taxon>Peronosporaceae</taxon>
        <taxon>Phytophthora</taxon>
    </lineage>
</organism>
<dbReference type="Gene3D" id="1.25.40.20">
    <property type="entry name" value="Ankyrin repeat-containing domain"/>
    <property type="match status" value="1"/>
</dbReference>
<dbReference type="PANTHER" id="PTHR46586">
    <property type="entry name" value="ANKYRIN REPEAT-CONTAINING PROTEIN"/>
    <property type="match status" value="1"/>
</dbReference>
<sequence>MEKEYGPDFIQPSFLEVTAMDLAARTGKLEVLTWLNSHNGVYSCTTKAMDLAAEYGHLEIVQWLHTQRQDGCSTDAMDKAAGNGHLEVVKWLHENRREGSTTKAMDLAARNGHIDVVRWLYHNRCEGCSSDAFNISVEDSLDVLLFLVEKFPSKFDLSTMYRAARHAVRNGDVRTLQSLPSYKLLGLLGRPLYFSHVLAMACDDGHVHVVEWLLRLAQDIGYETVLPPCDTVKITYRAVEMDIPNVLKISIMVRHVSMIRWLWMHECKMDWSAYLRLAAIQNEYAVLRWLLDHSPQLPFCVAWYIFWEADHAEVVWWFSEELIVAIMCKCLSLNWSARKSVRWVLENISFDEVGSQREIRAAILQYDMFRVG</sequence>
<accession>A0A225W6I8</accession>